<dbReference type="Proteomes" id="UP000594263">
    <property type="component" value="Unplaced"/>
</dbReference>
<protein>
    <submittedName>
        <fullName evidence="2">Uncharacterized protein</fullName>
    </submittedName>
</protein>
<keyword evidence="1" id="KW-1133">Transmembrane helix</keyword>
<evidence type="ECO:0000313" key="3">
    <source>
        <dbReference type="Proteomes" id="UP000594263"/>
    </source>
</evidence>
<evidence type="ECO:0000256" key="1">
    <source>
        <dbReference type="SAM" id="Phobius"/>
    </source>
</evidence>
<accession>A0A7N0ZYL8</accession>
<reference evidence="2" key="1">
    <citation type="submission" date="2021-01" db="UniProtKB">
        <authorList>
            <consortium name="EnsemblPlants"/>
        </authorList>
    </citation>
    <scope>IDENTIFICATION</scope>
</reference>
<feature type="transmembrane region" description="Helical" evidence="1">
    <location>
        <begin position="287"/>
        <end position="307"/>
    </location>
</feature>
<dbReference type="AlphaFoldDB" id="A0A7N0ZYL8"/>
<feature type="transmembrane region" description="Helical" evidence="1">
    <location>
        <begin position="246"/>
        <end position="267"/>
    </location>
</feature>
<feature type="transmembrane region" description="Helical" evidence="1">
    <location>
        <begin position="103"/>
        <end position="124"/>
    </location>
</feature>
<keyword evidence="3" id="KW-1185">Reference proteome</keyword>
<dbReference type="OMA" id="VSCIFYK"/>
<keyword evidence="1" id="KW-0812">Transmembrane</keyword>
<dbReference type="PANTHER" id="PTHR33133:SF3">
    <property type="entry name" value="TRANSMEMBRANE PROTEIN"/>
    <property type="match status" value="1"/>
</dbReference>
<sequence>MCRRREIHRLEGEIVPISIFPMEKPYRIIRRSIYTFLQHYQYFTIAAALLALPFSASALLSQAFTPSSPLLHTIRARLQAIFAAAGFPQSHLLSLLTLKLSQCVLTAGYTLPCSLSFLLVAKAYTIKALTPQKPVFPSPSWSFVSLYGSLVYTYICSAFVIVAANASAFSLLFLGFNFIEGLGFSSPNWLLFVSTAGAVAYSVILANVLVICNLALVISGMERSSSGFAAILKACVLVKGKTSTALLLALPINLLLASVEGLFQYRIVRFFHSTGKLSNSIASESLFIAYLHSILVILDITMSCTFFKSCKRNLMIDHVSRNSYKIDIKGEVKDAFFVKITEGGEFP</sequence>
<proteinExistence type="predicted"/>
<evidence type="ECO:0000313" key="2">
    <source>
        <dbReference type="EnsemblPlants" id="Kaladp0048s0859.1.v1.1.CDS.1"/>
    </source>
</evidence>
<organism evidence="2 3">
    <name type="scientific">Kalanchoe fedtschenkoi</name>
    <name type="common">Lavender scallops</name>
    <name type="synonym">South American air plant</name>
    <dbReference type="NCBI Taxonomy" id="63787"/>
    <lineage>
        <taxon>Eukaryota</taxon>
        <taxon>Viridiplantae</taxon>
        <taxon>Streptophyta</taxon>
        <taxon>Embryophyta</taxon>
        <taxon>Tracheophyta</taxon>
        <taxon>Spermatophyta</taxon>
        <taxon>Magnoliopsida</taxon>
        <taxon>eudicotyledons</taxon>
        <taxon>Gunneridae</taxon>
        <taxon>Pentapetalae</taxon>
        <taxon>Saxifragales</taxon>
        <taxon>Crassulaceae</taxon>
        <taxon>Kalanchoe</taxon>
    </lineage>
</organism>
<feature type="transmembrane region" description="Helical" evidence="1">
    <location>
        <begin position="171"/>
        <end position="192"/>
    </location>
</feature>
<feature type="transmembrane region" description="Helical" evidence="1">
    <location>
        <begin position="76"/>
        <end position="96"/>
    </location>
</feature>
<dbReference type="Gramene" id="Kaladp0048s0859.1.v1.1">
    <property type="protein sequence ID" value="Kaladp0048s0859.1.v1.1.CDS.1"/>
    <property type="gene ID" value="Kaladp0048s0859.v1.1"/>
</dbReference>
<feature type="transmembrane region" description="Helical" evidence="1">
    <location>
        <begin position="198"/>
        <end position="218"/>
    </location>
</feature>
<feature type="transmembrane region" description="Helical" evidence="1">
    <location>
        <begin position="144"/>
        <end position="164"/>
    </location>
</feature>
<keyword evidence="1" id="KW-0472">Membrane</keyword>
<name>A0A7N0ZYL8_KALFE</name>
<feature type="transmembrane region" description="Helical" evidence="1">
    <location>
        <begin position="40"/>
        <end position="64"/>
    </location>
</feature>
<dbReference type="PANTHER" id="PTHR33133">
    <property type="entry name" value="OS08G0107100 PROTEIN-RELATED"/>
    <property type="match status" value="1"/>
</dbReference>
<dbReference type="EnsemblPlants" id="Kaladp0048s0859.1.v1.1">
    <property type="protein sequence ID" value="Kaladp0048s0859.1.v1.1.CDS.1"/>
    <property type="gene ID" value="Kaladp0048s0859.v1.1"/>
</dbReference>